<keyword evidence="2" id="KW-1185">Reference proteome</keyword>
<accession>A0A803N031</accession>
<reference evidence="1" key="2">
    <citation type="submission" date="2021-03" db="UniProtKB">
        <authorList>
            <consortium name="EnsemblPlants"/>
        </authorList>
    </citation>
    <scope>IDENTIFICATION</scope>
</reference>
<proteinExistence type="predicted"/>
<dbReference type="Gramene" id="AUR62038315-RA">
    <property type="protein sequence ID" value="AUR62038315-RA:cds"/>
    <property type="gene ID" value="AUR62038315"/>
</dbReference>
<evidence type="ECO:0000313" key="2">
    <source>
        <dbReference type="Proteomes" id="UP000596660"/>
    </source>
</evidence>
<reference evidence="1" key="1">
    <citation type="journal article" date="2017" name="Nature">
        <title>The genome of Chenopodium quinoa.</title>
        <authorList>
            <person name="Jarvis D.E."/>
            <person name="Ho Y.S."/>
            <person name="Lightfoot D.J."/>
            <person name="Schmoeckel S.M."/>
            <person name="Li B."/>
            <person name="Borm T.J.A."/>
            <person name="Ohyanagi H."/>
            <person name="Mineta K."/>
            <person name="Michell C.T."/>
            <person name="Saber N."/>
            <person name="Kharbatia N.M."/>
            <person name="Rupper R.R."/>
            <person name="Sharp A.R."/>
            <person name="Dally N."/>
            <person name="Boughton B.A."/>
            <person name="Woo Y.H."/>
            <person name="Gao G."/>
            <person name="Schijlen E.G.W.M."/>
            <person name="Guo X."/>
            <person name="Momin A.A."/>
            <person name="Negrao S."/>
            <person name="Al-Babili S."/>
            <person name="Gehring C."/>
            <person name="Roessner U."/>
            <person name="Jung C."/>
            <person name="Murphy K."/>
            <person name="Arold S.T."/>
            <person name="Gojobori T."/>
            <person name="van der Linden C.G."/>
            <person name="van Loo E.N."/>
            <person name="Jellen E.N."/>
            <person name="Maughan P.J."/>
            <person name="Tester M."/>
        </authorList>
    </citation>
    <scope>NUCLEOTIDE SEQUENCE [LARGE SCALE GENOMIC DNA]</scope>
    <source>
        <strain evidence="1">cv. PI 614886</strain>
    </source>
</reference>
<name>A0A803N031_CHEQI</name>
<dbReference type="EnsemblPlants" id="AUR62038315-RA">
    <property type="protein sequence ID" value="AUR62038315-RA:cds"/>
    <property type="gene ID" value="AUR62038315"/>
</dbReference>
<sequence length="79" mass="9202">MDLLKAIRIDPNNKEFQQKLKEVTSKSGWSQKFVDDALVVTIEDERFRDFVRSQKEGEKRKLGKKEMVMKMGVSVDVLV</sequence>
<dbReference type="AlphaFoldDB" id="A0A803N031"/>
<dbReference type="Proteomes" id="UP000596660">
    <property type="component" value="Unplaced"/>
</dbReference>
<organism evidence="1 2">
    <name type="scientific">Chenopodium quinoa</name>
    <name type="common">Quinoa</name>
    <dbReference type="NCBI Taxonomy" id="63459"/>
    <lineage>
        <taxon>Eukaryota</taxon>
        <taxon>Viridiplantae</taxon>
        <taxon>Streptophyta</taxon>
        <taxon>Embryophyta</taxon>
        <taxon>Tracheophyta</taxon>
        <taxon>Spermatophyta</taxon>
        <taxon>Magnoliopsida</taxon>
        <taxon>eudicotyledons</taxon>
        <taxon>Gunneridae</taxon>
        <taxon>Pentapetalae</taxon>
        <taxon>Caryophyllales</taxon>
        <taxon>Chenopodiaceae</taxon>
        <taxon>Chenopodioideae</taxon>
        <taxon>Atripliceae</taxon>
        <taxon>Chenopodium</taxon>
    </lineage>
</organism>
<protein>
    <submittedName>
        <fullName evidence="1">Uncharacterized protein</fullName>
    </submittedName>
</protein>
<evidence type="ECO:0000313" key="1">
    <source>
        <dbReference type="EnsemblPlants" id="AUR62038315-RA:cds"/>
    </source>
</evidence>